<organism evidence="4">
    <name type="scientific">Streptantibioticus silvisoli</name>
    <dbReference type="NCBI Taxonomy" id="2705255"/>
    <lineage>
        <taxon>Bacteria</taxon>
        <taxon>Bacillati</taxon>
        <taxon>Actinomycetota</taxon>
        <taxon>Actinomycetes</taxon>
        <taxon>Kitasatosporales</taxon>
        <taxon>Streptomycetaceae</taxon>
        <taxon>Streptantibioticus</taxon>
    </lineage>
</organism>
<dbReference type="InterPro" id="IPR036388">
    <property type="entry name" value="WH-like_DNA-bd_sf"/>
</dbReference>
<dbReference type="Pfam" id="PF00196">
    <property type="entry name" value="GerE"/>
    <property type="match status" value="1"/>
</dbReference>
<evidence type="ECO:0000256" key="2">
    <source>
        <dbReference type="ARBA" id="ARBA00022840"/>
    </source>
</evidence>
<evidence type="ECO:0000313" key="4">
    <source>
        <dbReference type="EMBL" id="MDI5973543.1"/>
    </source>
</evidence>
<dbReference type="InterPro" id="IPR011990">
    <property type="entry name" value="TPR-like_helical_dom_sf"/>
</dbReference>
<dbReference type="PRINTS" id="PR00038">
    <property type="entry name" value="HTHLUXR"/>
</dbReference>
<dbReference type="InterPro" id="IPR016032">
    <property type="entry name" value="Sig_transdc_resp-reg_C-effctor"/>
</dbReference>
<dbReference type="PANTHER" id="PTHR16305:SF35">
    <property type="entry name" value="TRANSCRIPTIONAL ACTIVATOR DOMAIN"/>
    <property type="match status" value="1"/>
</dbReference>
<dbReference type="Pfam" id="PF13191">
    <property type="entry name" value="AAA_16"/>
    <property type="match status" value="1"/>
</dbReference>
<dbReference type="Gene3D" id="1.25.40.10">
    <property type="entry name" value="Tetratricopeptide repeat domain"/>
    <property type="match status" value="1"/>
</dbReference>
<accession>A0AA90KBD7</accession>
<dbReference type="GO" id="GO:0005524">
    <property type="term" value="F:ATP binding"/>
    <property type="evidence" value="ECO:0007669"/>
    <property type="project" value="UniProtKB-KW"/>
</dbReference>
<dbReference type="GO" id="GO:0005737">
    <property type="term" value="C:cytoplasm"/>
    <property type="evidence" value="ECO:0007669"/>
    <property type="project" value="TreeGrafter"/>
</dbReference>
<dbReference type="PROSITE" id="PS00622">
    <property type="entry name" value="HTH_LUXR_1"/>
    <property type="match status" value="1"/>
</dbReference>
<dbReference type="PANTHER" id="PTHR16305">
    <property type="entry name" value="TESTICULAR SOLUBLE ADENYLYL CYCLASE"/>
    <property type="match status" value="1"/>
</dbReference>
<dbReference type="InterPro" id="IPR000792">
    <property type="entry name" value="Tscrpt_reg_LuxR_C"/>
</dbReference>
<gene>
    <name evidence="4" type="ORF">POF50_030095</name>
</gene>
<dbReference type="InterPro" id="IPR041664">
    <property type="entry name" value="AAA_16"/>
</dbReference>
<keyword evidence="2" id="KW-0067">ATP-binding</keyword>
<dbReference type="Gene3D" id="1.10.10.10">
    <property type="entry name" value="Winged helix-like DNA-binding domain superfamily/Winged helix DNA-binding domain"/>
    <property type="match status" value="1"/>
</dbReference>
<dbReference type="SUPFAM" id="SSF46894">
    <property type="entry name" value="C-terminal effector domain of the bipartite response regulators"/>
    <property type="match status" value="1"/>
</dbReference>
<dbReference type="GO" id="GO:0004016">
    <property type="term" value="F:adenylate cyclase activity"/>
    <property type="evidence" value="ECO:0007669"/>
    <property type="project" value="TreeGrafter"/>
</dbReference>
<reference evidence="4" key="1">
    <citation type="submission" date="2023-05" db="EMBL/GenBank/DDBJ databases">
        <title>Streptantibioticus silvisoli sp. nov., acidotolerant actinomycetes 1 from pine litter.</title>
        <authorList>
            <person name="Swiecimska M."/>
            <person name="Golinska P."/>
            <person name="Sangal V."/>
            <person name="Wachnowicz B."/>
            <person name="Goodfellow M."/>
        </authorList>
    </citation>
    <scope>NUCLEOTIDE SEQUENCE</scope>
    <source>
        <strain evidence="4">SL13</strain>
    </source>
</reference>
<keyword evidence="1" id="KW-0547">Nucleotide-binding</keyword>
<dbReference type="EMBL" id="JABXJJ020000047">
    <property type="protein sequence ID" value="MDI5973543.1"/>
    <property type="molecule type" value="Genomic_DNA"/>
</dbReference>
<evidence type="ECO:0000256" key="1">
    <source>
        <dbReference type="ARBA" id="ARBA00022741"/>
    </source>
</evidence>
<comment type="caution">
    <text evidence="4">The sequence shown here is derived from an EMBL/GenBank/DDBJ whole genome shotgun (WGS) entry which is preliminary data.</text>
</comment>
<evidence type="ECO:0000259" key="3">
    <source>
        <dbReference type="PROSITE" id="PS50043"/>
    </source>
</evidence>
<dbReference type="SUPFAM" id="SSF48452">
    <property type="entry name" value="TPR-like"/>
    <property type="match status" value="1"/>
</dbReference>
<proteinExistence type="predicted"/>
<dbReference type="RefSeq" id="WP_271312400.1">
    <property type="nucleotide sequence ID" value="NZ_JABXJJ020000047.1"/>
</dbReference>
<name>A0AA90KBD7_9ACTN</name>
<dbReference type="PROSITE" id="PS50043">
    <property type="entry name" value="HTH_LUXR_2"/>
    <property type="match status" value="1"/>
</dbReference>
<dbReference type="CDD" id="cd06170">
    <property type="entry name" value="LuxR_C_like"/>
    <property type="match status" value="1"/>
</dbReference>
<dbReference type="GO" id="GO:0006355">
    <property type="term" value="P:regulation of DNA-templated transcription"/>
    <property type="evidence" value="ECO:0007669"/>
    <property type="project" value="InterPro"/>
</dbReference>
<dbReference type="AlphaFoldDB" id="A0AA90KBD7"/>
<dbReference type="GO" id="GO:0003677">
    <property type="term" value="F:DNA binding"/>
    <property type="evidence" value="ECO:0007669"/>
    <property type="project" value="InterPro"/>
</dbReference>
<feature type="domain" description="HTH luxR-type" evidence="3">
    <location>
        <begin position="858"/>
        <end position="923"/>
    </location>
</feature>
<protein>
    <submittedName>
        <fullName evidence="4">AAA family ATPase</fullName>
    </submittedName>
</protein>
<dbReference type="SMART" id="SM00421">
    <property type="entry name" value="HTH_LUXR"/>
    <property type="match status" value="1"/>
</dbReference>
<sequence>MSELADLLSCARAARAGKGNAVLVRSVSGMHCAALLGEVTDRVRRLGSTVVSLSCSPSDARSQFALVRQLAAAAFEGAERDGPVEGRGLLGGSPEDIGPFDHRFLEALWEGFARGARWHPLVVVVDHIQWMDETSLRCFGFLVRRLSSLPVLLILGCRTDEIPVDRALIGEISKRDVCRSLTLSPLSARSVRDVVESAYPGQDCDHEFVRACADVTQGCPSRLESLLASLTADRVPPRALQAERARVRGELLRAEATADRLLRQPADHQEVAEVASVLGEEGDCAAIADMLNLYGDAICGITGELARVGVFRAAAAPELYRFSNAELRRLIHRNMPPDTRRAMHLRAARRLDDLGAPLRQVAEHLLQTDVARDAWAGRILKKAADDALRAGDPKTCAEYARRVLRDRGAQEERAEALWLLGRAEMLFAPAAADRHLDEAVRLFSDPRRRNGAIVERAYARILRHGNAESALRPPPTVLACVDEKAFAEHADTELMLSVRSLTGTLPAGGETPACGTTGCPAPGHTLGVTPGERELLAAIASDLACRSEPRDVPLDLVHRALAGERPADSASIVLQLRCVTVLKWAGHLCEARRGAEHMLTGAPERDALLLRVIAHCQRAEIAVWTGDLPLALTEAERALALTTDHHEVRSCRAVALTEVARARGAMGHYEESVGLLQGLRDLPANSLGVRGAYRLRSGDLRGALADLMECGHRLEALHIANPALSAWRGSAALAWKLLGNDAEARGLAETEVELARRWGNPAVLGRALRSLAGVTSGAPAECALAESVSLLEQTDARLQLALSLVASGRAQRRGGHLAQARRSLHKGMLLAEQSGAHALRAQAHTSLLASGGRLRRASASGPTALTPTERRIALHAARGRTNKGIADLLHITPRTVEVHLTRVYSKLSISGRGDLADALGAAAHDEPRDGHP</sequence>